<feature type="binding site" evidence="6">
    <location>
        <position position="340"/>
    </location>
    <ligand>
        <name>Zn(2+)</name>
        <dbReference type="ChEBI" id="CHEBI:29105"/>
    </ligand>
</feature>
<dbReference type="GO" id="GO:0008270">
    <property type="term" value="F:zinc ion binding"/>
    <property type="evidence" value="ECO:0007669"/>
    <property type="project" value="UniProtKB-UniRule"/>
</dbReference>
<keyword evidence="8" id="KW-1185">Reference proteome</keyword>
<evidence type="ECO:0000256" key="5">
    <source>
        <dbReference type="ARBA" id="ARBA00023136"/>
    </source>
</evidence>
<keyword evidence="4 6" id="KW-0862">Zinc</keyword>
<accession>A0A6N6VVY9</accession>
<sequence>MRLSIMNPISNIIKDSLNVVSPSWPLHSFVGVNPFWNLKEKPFYLTLSELSCINGENLFLPINYFLDKYNNGVITYHDIKKSIELLNHFNIKYNQDIQSFLRESLEEQEHLLSFNTYSEFLGNLENINVKEIIVDEITKYCSSYFDLGQAAFSLKNTKKRLYSEWKELIIYDKTISYLGYKNNFLIEENIPDNPEEMINKCLIILNINNENNFKNYLMKVCKHIMGWCSHIKYQIWQNDLELNKNYKGTKLEDIIAIFMAYECVIKNSKKHWDEAWAKFLTHQESLFSKNEVDHIFKLLCIWQRAFELSYQRKLSHNLTKNGFNSSDIIKKDIQMIFCIDVRSEIIRRKIEETIPEVSTHGFAGFFGVSLECNQVINEISTYRCPVLMQPKIAVNEILEENFEKKALGITSLNKFTTGLKQGLASSFAYVELFGILSGFKILSKSISNNNKSNILFNKKYFKNSKLNQNLNLEKKVEIAEFVLTHFGIAEFSKIVIICGHGSLTTNNAFASSLNCGACGGYSGDLNARVICETLNDKEVRIKIIEKNKFKLLKETLFLPALHETVSDEIRILEEDISLIENPALLNLKNKLSKIAESSQKERSHYFNNYSISASLRSTNWSEVRPEWALVNNACFIIAPRERTKNLNLEGRSFLHDYHFDQDEGMKTLELIMTAPMIVTNWINMQYYASAVERNTFGSGDKTIHNIVGLFGVLEGNGGDLKIGLPFQSVHDGKNLVHEPLRLSVFIEAPYIEIEKIIDKHKVLSDLIDNQWLHIFVIEKETKNILYRISKNKFENIFN</sequence>
<dbReference type="Pfam" id="PF10070">
    <property type="entry name" value="DabA"/>
    <property type="match status" value="1"/>
</dbReference>
<keyword evidence="2 6" id="KW-1003">Cell membrane</keyword>
<dbReference type="PANTHER" id="PTHR38344">
    <property type="entry name" value="UPF0753 PROTEIN AQ_863"/>
    <property type="match status" value="1"/>
</dbReference>
<evidence type="ECO:0000256" key="2">
    <source>
        <dbReference type="ARBA" id="ARBA00022475"/>
    </source>
</evidence>
<dbReference type="Proteomes" id="UP000437748">
    <property type="component" value="Unassembled WGS sequence"/>
</dbReference>
<dbReference type="HAMAP" id="MF_01871">
    <property type="entry name" value="DabA"/>
    <property type="match status" value="1"/>
</dbReference>
<evidence type="ECO:0000256" key="1">
    <source>
        <dbReference type="ARBA" id="ARBA00022448"/>
    </source>
</evidence>
<comment type="similarity">
    <text evidence="6">Belongs to the inorganic carbon transporter (TC 9.A.2) DabA family.</text>
</comment>
<keyword evidence="1 6" id="KW-0813">Transport</keyword>
<dbReference type="AlphaFoldDB" id="A0A6N6VVY9"/>
<evidence type="ECO:0000256" key="6">
    <source>
        <dbReference type="HAMAP-Rule" id="MF_01871"/>
    </source>
</evidence>
<dbReference type="GO" id="GO:0005886">
    <property type="term" value="C:plasma membrane"/>
    <property type="evidence" value="ECO:0007669"/>
    <property type="project" value="UniProtKB-SubCell"/>
</dbReference>
<proteinExistence type="inferred from homology"/>
<comment type="caution">
    <text evidence="7">The sequence shown here is derived from an EMBL/GenBank/DDBJ whole genome shotgun (WGS) entry which is preliminary data.</text>
</comment>
<dbReference type="InterPro" id="IPR018752">
    <property type="entry name" value="DabA"/>
</dbReference>
<feature type="binding site" evidence="6">
    <location>
        <position position="500"/>
    </location>
    <ligand>
        <name>Zn(2+)</name>
        <dbReference type="ChEBI" id="CHEBI:29105"/>
    </ligand>
</feature>
<dbReference type="PANTHER" id="PTHR38344:SF1">
    <property type="entry name" value="INORGANIC CARBON TRANSPORTER SUBUNIT DABA-RELATED"/>
    <property type="match status" value="1"/>
</dbReference>
<comment type="subunit">
    <text evidence="6">Forms a complex with DabB.</text>
</comment>
<name>A0A6N6VVY9_9BACT</name>
<comment type="cofactor">
    <cofactor evidence="6">
        <name>Zn(2+)</name>
        <dbReference type="ChEBI" id="CHEBI:29105"/>
    </cofactor>
</comment>
<protein>
    <recommendedName>
        <fullName evidence="6">Probable inorganic carbon transporter subunit DabA</fullName>
    </recommendedName>
</protein>
<evidence type="ECO:0000313" key="7">
    <source>
        <dbReference type="EMBL" id="KAB8040795.1"/>
    </source>
</evidence>
<keyword evidence="3 6" id="KW-0479">Metal-binding</keyword>
<dbReference type="EMBL" id="WFLM01000001">
    <property type="protein sequence ID" value="KAB8040795.1"/>
    <property type="molecule type" value="Genomic_DNA"/>
</dbReference>
<feature type="binding site" evidence="6">
    <location>
        <position position="338"/>
    </location>
    <ligand>
        <name>Zn(2+)</name>
        <dbReference type="ChEBI" id="CHEBI:29105"/>
    </ligand>
</feature>
<feature type="binding site" evidence="6">
    <location>
        <position position="515"/>
    </location>
    <ligand>
        <name>Zn(2+)</name>
        <dbReference type="ChEBI" id="CHEBI:29105"/>
    </ligand>
</feature>
<evidence type="ECO:0000256" key="3">
    <source>
        <dbReference type="ARBA" id="ARBA00022723"/>
    </source>
</evidence>
<reference evidence="7 8" key="1">
    <citation type="submission" date="2019-10" db="EMBL/GenBank/DDBJ databases">
        <title>New species of Slilvanegrellaceae.</title>
        <authorList>
            <person name="Pitt A."/>
            <person name="Hahn M.W."/>
        </authorList>
    </citation>
    <scope>NUCLEOTIDE SEQUENCE [LARGE SCALE GENOMIC DNA]</scope>
    <source>
        <strain evidence="7 8">SP-Ram-0.45-NSY-1</strain>
    </source>
</reference>
<keyword evidence="5 6" id="KW-0472">Membrane</keyword>
<evidence type="ECO:0000313" key="8">
    <source>
        <dbReference type="Proteomes" id="UP000437748"/>
    </source>
</evidence>
<gene>
    <name evidence="6" type="primary">dabA</name>
    <name evidence="7" type="ORF">GCL60_02385</name>
</gene>
<organism evidence="7 8">
    <name type="scientific">Silvanigrella paludirubra</name>
    <dbReference type="NCBI Taxonomy" id="2499159"/>
    <lineage>
        <taxon>Bacteria</taxon>
        <taxon>Pseudomonadati</taxon>
        <taxon>Bdellovibrionota</taxon>
        <taxon>Oligoflexia</taxon>
        <taxon>Silvanigrellales</taxon>
        <taxon>Silvanigrellaceae</taxon>
        <taxon>Silvanigrella</taxon>
    </lineage>
</organism>
<comment type="subcellular location">
    <subcellularLocation>
        <location evidence="6">Cell membrane</location>
        <topology evidence="6">Peripheral membrane protein</topology>
    </subcellularLocation>
</comment>
<evidence type="ECO:0000256" key="4">
    <source>
        <dbReference type="ARBA" id="ARBA00022833"/>
    </source>
</evidence>
<comment type="function">
    <text evidence="6">Part of an energy-coupled inorganic carbon pump.</text>
</comment>